<name>A0A919XD22_9BACI</name>
<dbReference type="Pfam" id="PF14181">
    <property type="entry name" value="YqfQ"/>
    <property type="match status" value="1"/>
</dbReference>
<evidence type="ECO:0000313" key="2">
    <source>
        <dbReference type="EMBL" id="GIO28400.1"/>
    </source>
</evidence>
<evidence type="ECO:0000313" key="3">
    <source>
        <dbReference type="Proteomes" id="UP000676917"/>
    </source>
</evidence>
<protein>
    <recommendedName>
        <fullName evidence="4">YqfQ-like protein</fullName>
    </recommendedName>
</protein>
<gene>
    <name evidence="2" type="primary">yqfQ</name>
    <name evidence="2" type="ORF">J43TS3_30110</name>
</gene>
<dbReference type="EMBL" id="BORP01000007">
    <property type="protein sequence ID" value="GIO28400.1"/>
    <property type="molecule type" value="Genomic_DNA"/>
</dbReference>
<feature type="compositionally biased region" description="Basic and acidic residues" evidence="1">
    <location>
        <begin position="122"/>
        <end position="134"/>
    </location>
</feature>
<evidence type="ECO:0008006" key="4">
    <source>
        <dbReference type="Google" id="ProtNLM"/>
    </source>
</evidence>
<reference evidence="2" key="1">
    <citation type="submission" date="2021-03" db="EMBL/GenBank/DDBJ databases">
        <title>Antimicrobial resistance genes in bacteria isolated from Japanese honey, and their potential for conferring macrolide and lincosamide resistance in the American foulbrood pathogen Paenibacillus larvae.</title>
        <authorList>
            <person name="Okamoto M."/>
            <person name="Kumagai M."/>
            <person name="Kanamori H."/>
            <person name="Takamatsu D."/>
        </authorList>
    </citation>
    <scope>NUCLEOTIDE SEQUENCE</scope>
    <source>
        <strain evidence="2">J43TS3</strain>
    </source>
</reference>
<sequence>MIFPPPRQSQNFLRPSGRNFMMPNRGFQNMPSQGNIGGILQRFLGSNQSQNIGQMASKGFGGISKTLNSVQQVLRVVDTAAPIVKQYGPMVRNLPAMYRMMKAFKNMESTNTDSDSENDNDNETKEASSNKESIDIGIESDILDSFESNSSSESNTYRQHEQKTPKRSTTNGESTPKLFI</sequence>
<dbReference type="InterPro" id="IPR025571">
    <property type="entry name" value="YqfQ"/>
</dbReference>
<feature type="compositionally biased region" description="Low complexity" evidence="1">
    <location>
        <begin position="145"/>
        <end position="155"/>
    </location>
</feature>
<dbReference type="RefSeq" id="WP_212921869.1">
    <property type="nucleotide sequence ID" value="NZ_BORP01000007.1"/>
</dbReference>
<accession>A0A919XD22</accession>
<proteinExistence type="predicted"/>
<dbReference type="Proteomes" id="UP000676917">
    <property type="component" value="Unassembled WGS sequence"/>
</dbReference>
<organism evidence="2 3">
    <name type="scientific">Ornithinibacillus bavariensis</name>
    <dbReference type="NCBI Taxonomy" id="545502"/>
    <lineage>
        <taxon>Bacteria</taxon>
        <taxon>Bacillati</taxon>
        <taxon>Bacillota</taxon>
        <taxon>Bacilli</taxon>
        <taxon>Bacillales</taxon>
        <taxon>Bacillaceae</taxon>
        <taxon>Ornithinibacillus</taxon>
    </lineage>
</organism>
<comment type="caution">
    <text evidence="2">The sequence shown here is derived from an EMBL/GenBank/DDBJ whole genome shotgun (WGS) entry which is preliminary data.</text>
</comment>
<feature type="region of interest" description="Disordered" evidence="1">
    <location>
        <begin position="108"/>
        <end position="180"/>
    </location>
</feature>
<keyword evidence="3" id="KW-1185">Reference proteome</keyword>
<evidence type="ECO:0000256" key="1">
    <source>
        <dbReference type="SAM" id="MobiDB-lite"/>
    </source>
</evidence>
<dbReference type="AlphaFoldDB" id="A0A919XD22"/>